<dbReference type="EMBL" id="CAJZBQ010000013">
    <property type="protein sequence ID" value="CAG9315341.1"/>
    <property type="molecule type" value="Genomic_DNA"/>
</dbReference>
<dbReference type="InterPro" id="IPR036869">
    <property type="entry name" value="J_dom_sf"/>
</dbReference>
<comment type="caution">
    <text evidence="2">The sequence shown here is derived from an EMBL/GenBank/DDBJ whole genome shotgun (WGS) entry which is preliminary data.</text>
</comment>
<dbReference type="Proteomes" id="UP001162131">
    <property type="component" value="Unassembled WGS sequence"/>
</dbReference>
<protein>
    <recommendedName>
        <fullName evidence="4">J domain-containing protein</fullName>
    </recommendedName>
</protein>
<dbReference type="CDD" id="cd06257">
    <property type="entry name" value="DnaJ"/>
    <property type="match status" value="1"/>
</dbReference>
<dbReference type="InterPro" id="IPR001623">
    <property type="entry name" value="DnaJ_domain"/>
</dbReference>
<evidence type="ECO:0000313" key="2">
    <source>
        <dbReference type="EMBL" id="CAG9315341.1"/>
    </source>
</evidence>
<name>A0AAU9J0P4_9CILI</name>
<proteinExistence type="predicted"/>
<evidence type="ECO:0000256" key="1">
    <source>
        <dbReference type="SAM" id="Coils"/>
    </source>
</evidence>
<sequence>MTSQPSEAASIRRFTPNLSNCRSRKNSLDLRPRADSNSSNEELSNFCLKNQDYYFAWPPELRKNSRSQDQPSTPCVLSKNSEYYFRPGTVCEEMAMEEDDYWEQAKEIARQHGGLCLSSTCENPHFSLMYRCRMGHVWESAEVLLSGQWCWECSRNLEKAKEWAKSNRGECINEEMDLMLEFICSQGHEWRSDYSKYYTQKWCQQCSCATRINKKQQRLLEQQKIEEEQARLQEELFKEARKQLERNMNIENAKAFKNEDQIESDAKTMADMFIASSRFSGDCSYEQVLTVYKILCAPEDYVYAKYFSKSLGKENASSAYRQLAKLLHPDKNKHPLAGEAFLKVCNVFSSVTSSQPS</sequence>
<keyword evidence="1" id="KW-0175">Coiled coil</keyword>
<evidence type="ECO:0008006" key="4">
    <source>
        <dbReference type="Google" id="ProtNLM"/>
    </source>
</evidence>
<dbReference type="SUPFAM" id="SSF46565">
    <property type="entry name" value="Chaperone J-domain"/>
    <property type="match status" value="1"/>
</dbReference>
<evidence type="ECO:0000313" key="3">
    <source>
        <dbReference type="Proteomes" id="UP001162131"/>
    </source>
</evidence>
<feature type="coiled-coil region" evidence="1">
    <location>
        <begin position="213"/>
        <end position="247"/>
    </location>
</feature>
<gene>
    <name evidence="2" type="ORF">BSTOLATCC_MIC13114</name>
</gene>
<dbReference type="Gene3D" id="1.10.287.110">
    <property type="entry name" value="DnaJ domain"/>
    <property type="match status" value="1"/>
</dbReference>
<reference evidence="2" key="1">
    <citation type="submission" date="2021-09" db="EMBL/GenBank/DDBJ databases">
        <authorList>
            <consortium name="AG Swart"/>
            <person name="Singh M."/>
            <person name="Singh A."/>
            <person name="Seah K."/>
            <person name="Emmerich C."/>
        </authorList>
    </citation>
    <scope>NUCLEOTIDE SEQUENCE</scope>
    <source>
        <strain evidence="2">ATCC30299</strain>
    </source>
</reference>
<keyword evidence="3" id="KW-1185">Reference proteome</keyword>
<dbReference type="AlphaFoldDB" id="A0AAU9J0P4"/>
<accession>A0AAU9J0P4</accession>
<organism evidence="2 3">
    <name type="scientific">Blepharisma stoltei</name>
    <dbReference type="NCBI Taxonomy" id="1481888"/>
    <lineage>
        <taxon>Eukaryota</taxon>
        <taxon>Sar</taxon>
        <taxon>Alveolata</taxon>
        <taxon>Ciliophora</taxon>
        <taxon>Postciliodesmatophora</taxon>
        <taxon>Heterotrichea</taxon>
        <taxon>Heterotrichida</taxon>
        <taxon>Blepharismidae</taxon>
        <taxon>Blepharisma</taxon>
    </lineage>
</organism>